<dbReference type="GO" id="GO:0004674">
    <property type="term" value="F:protein serine/threonine kinase activity"/>
    <property type="evidence" value="ECO:0007669"/>
    <property type="project" value="TreeGrafter"/>
</dbReference>
<keyword evidence="4" id="KW-1015">Disulfide bond</keyword>
<evidence type="ECO:0000256" key="3">
    <source>
        <dbReference type="ARBA" id="ARBA00023034"/>
    </source>
</evidence>
<dbReference type="Proteomes" id="UP000887013">
    <property type="component" value="Unassembled WGS sequence"/>
</dbReference>
<comment type="similarity">
    <text evidence="2">Belongs to the FAM20 family.</text>
</comment>
<feature type="binding site" evidence="8">
    <location>
        <position position="95"/>
    </location>
    <ligand>
        <name>Mn(2+)</name>
        <dbReference type="ChEBI" id="CHEBI:29035"/>
    </ligand>
</feature>
<dbReference type="GO" id="GO:0005524">
    <property type="term" value="F:ATP binding"/>
    <property type="evidence" value="ECO:0007669"/>
    <property type="project" value="UniProtKB-KW"/>
</dbReference>
<evidence type="ECO:0000256" key="6">
    <source>
        <dbReference type="PIRSR" id="PIRSR624869-1"/>
    </source>
</evidence>
<feature type="binding site" evidence="7">
    <location>
        <position position="266"/>
    </location>
    <ligand>
        <name>ATP</name>
        <dbReference type="ChEBI" id="CHEBI:30616"/>
    </ligand>
</feature>
<dbReference type="Pfam" id="PF06702">
    <property type="entry name" value="Fam20C"/>
    <property type="match status" value="1"/>
</dbReference>
<sequence length="363" mass="42775">MIIFFSVKRNNLSTLQRFQYEINSQELYAENDPIIDILLKQMATRRVSHVAGNTAGTQIKFFITFNDGSKAILKPMRFDRDKETDPNHFYFTDFERHNSEIAAFHLDRLLGFRRSPPVVGRRMNIRTELLINAEKRLQRTFFISPAKNICFYGHCRYYCDTSHAICGRPDAVEVSLAALLPPDDLSPRQRWRNPWRRSYHKRQNAVWEENESFCDTVRQKSLYNNTKRLADIVDMAILDFLIGNMDRHHYETFKIFGKDTFILHLDQGRGFGRPNQDELSILAPLQQCCFLHFKTFHRLVELQHGNKKLSTLMQCSLYKDPLNPVLLDSHLEALDRRLEIVLQTIKKCIKIHSKSNVFFRFKQ</sequence>
<dbReference type="InterPro" id="IPR009581">
    <property type="entry name" value="FAM20_C"/>
</dbReference>
<keyword evidence="7" id="KW-0067">ATP-binding</keyword>
<dbReference type="PANTHER" id="PTHR12450:SF22">
    <property type="entry name" value="EXTRACELLULAR SERINE_THREONINE PROTEIN CG31145"/>
    <property type="match status" value="1"/>
</dbReference>
<keyword evidence="3" id="KW-0333">Golgi apparatus</keyword>
<dbReference type="CDD" id="cd10314">
    <property type="entry name" value="FAM20_C"/>
    <property type="match status" value="1"/>
</dbReference>
<comment type="subcellular location">
    <subcellularLocation>
        <location evidence="1">Golgi apparatus</location>
    </subcellularLocation>
</comment>
<evidence type="ECO:0000256" key="2">
    <source>
        <dbReference type="ARBA" id="ARBA00006557"/>
    </source>
</evidence>
<reference evidence="10" key="1">
    <citation type="submission" date="2020-08" db="EMBL/GenBank/DDBJ databases">
        <title>Multicomponent nature underlies the extraordinary mechanical properties of spider dragline silk.</title>
        <authorList>
            <person name="Kono N."/>
            <person name="Nakamura H."/>
            <person name="Mori M."/>
            <person name="Yoshida Y."/>
            <person name="Ohtoshi R."/>
            <person name="Malay A.D."/>
            <person name="Moran D.A.P."/>
            <person name="Tomita M."/>
            <person name="Numata K."/>
            <person name="Arakawa K."/>
        </authorList>
    </citation>
    <scope>NUCLEOTIDE SEQUENCE</scope>
</reference>
<keyword evidence="8" id="KW-0464">Manganese</keyword>
<accession>A0A8X6Q5F1</accession>
<dbReference type="GO" id="GO:0005794">
    <property type="term" value="C:Golgi apparatus"/>
    <property type="evidence" value="ECO:0007669"/>
    <property type="project" value="UniProtKB-SubCell"/>
</dbReference>
<comment type="caution">
    <text evidence="10">The sequence shown here is derived from an EMBL/GenBank/DDBJ whole genome shotgun (WGS) entry which is preliminary data.</text>
</comment>
<feature type="active site" evidence="6">
    <location>
        <position position="246"/>
    </location>
</feature>
<proteinExistence type="inferred from homology"/>
<name>A0A8X6Q5F1_NEPPI</name>
<dbReference type="Gene3D" id="1.10.1070.20">
    <property type="match status" value="1"/>
</dbReference>
<keyword evidence="8" id="KW-0479">Metal-binding</keyword>
<gene>
    <name evidence="10" type="primary">CG31145</name>
    <name evidence="10" type="ORF">NPIL_597541</name>
</gene>
<dbReference type="AlphaFoldDB" id="A0A8X6Q5F1"/>
<dbReference type="OrthoDB" id="8583677at2759"/>
<feature type="binding site" evidence="8">
    <location>
        <position position="266"/>
    </location>
    <ligand>
        <name>Mn(2+)</name>
        <dbReference type="ChEBI" id="CHEBI:29035"/>
    </ligand>
</feature>
<organism evidence="10 11">
    <name type="scientific">Nephila pilipes</name>
    <name type="common">Giant wood spider</name>
    <name type="synonym">Nephila maculata</name>
    <dbReference type="NCBI Taxonomy" id="299642"/>
    <lineage>
        <taxon>Eukaryota</taxon>
        <taxon>Metazoa</taxon>
        <taxon>Ecdysozoa</taxon>
        <taxon>Arthropoda</taxon>
        <taxon>Chelicerata</taxon>
        <taxon>Arachnida</taxon>
        <taxon>Araneae</taxon>
        <taxon>Araneomorphae</taxon>
        <taxon>Entelegynae</taxon>
        <taxon>Araneoidea</taxon>
        <taxon>Nephilidae</taxon>
        <taxon>Nephila</taxon>
    </lineage>
</organism>
<evidence type="ECO:0000313" key="10">
    <source>
        <dbReference type="EMBL" id="GFU00983.1"/>
    </source>
</evidence>
<comment type="cofactor">
    <cofactor evidence="8">
        <name>Mn(2+)</name>
        <dbReference type="ChEBI" id="CHEBI:29035"/>
    </cofactor>
</comment>
<feature type="binding site" evidence="7">
    <location>
        <position position="95"/>
    </location>
    <ligand>
        <name>ATP</name>
        <dbReference type="ChEBI" id="CHEBI:30616"/>
    </ligand>
</feature>
<keyword evidence="11" id="KW-1185">Reference proteome</keyword>
<evidence type="ECO:0000256" key="5">
    <source>
        <dbReference type="ARBA" id="ARBA00023180"/>
    </source>
</evidence>
<evidence type="ECO:0000256" key="7">
    <source>
        <dbReference type="PIRSR" id="PIRSR624869-2"/>
    </source>
</evidence>
<feature type="binding site" evidence="7">
    <location>
        <begin position="177"/>
        <end position="180"/>
    </location>
    <ligand>
        <name>ATP</name>
        <dbReference type="ChEBI" id="CHEBI:30616"/>
    </ligand>
</feature>
<dbReference type="EMBL" id="BMAW01027187">
    <property type="protein sequence ID" value="GFU00983.1"/>
    <property type="molecule type" value="Genomic_DNA"/>
</dbReference>
<evidence type="ECO:0000256" key="4">
    <source>
        <dbReference type="ARBA" id="ARBA00023157"/>
    </source>
</evidence>
<protein>
    <recommendedName>
        <fullName evidence="9">FAM20 C-terminal domain-containing protein</fullName>
    </recommendedName>
</protein>
<evidence type="ECO:0000256" key="8">
    <source>
        <dbReference type="PIRSR" id="PIRSR624869-3"/>
    </source>
</evidence>
<feature type="binding site" evidence="7">
    <location>
        <position position="74"/>
    </location>
    <ligand>
        <name>ATP</name>
        <dbReference type="ChEBI" id="CHEBI:30616"/>
    </ligand>
</feature>
<dbReference type="PANTHER" id="PTHR12450">
    <property type="entry name" value="DENTIN MATRIX PROTEIN 4 PROTEIN FAM20"/>
    <property type="match status" value="1"/>
</dbReference>
<keyword evidence="5" id="KW-0325">Glycoprotein</keyword>
<feature type="binding site" evidence="7">
    <location>
        <position position="58"/>
    </location>
    <ligand>
        <name>ATP</name>
        <dbReference type="ChEBI" id="CHEBI:30616"/>
    </ligand>
</feature>
<keyword evidence="7" id="KW-0547">Nucleotide-binding</keyword>
<evidence type="ECO:0000259" key="9">
    <source>
        <dbReference type="Pfam" id="PF06702"/>
    </source>
</evidence>
<evidence type="ECO:0000256" key="1">
    <source>
        <dbReference type="ARBA" id="ARBA00004555"/>
    </source>
</evidence>
<dbReference type="InterPro" id="IPR024869">
    <property type="entry name" value="FAM20"/>
</dbReference>
<dbReference type="GO" id="GO:0046872">
    <property type="term" value="F:metal ion binding"/>
    <property type="evidence" value="ECO:0007669"/>
    <property type="project" value="UniProtKB-KW"/>
</dbReference>
<evidence type="ECO:0000313" key="11">
    <source>
        <dbReference type="Proteomes" id="UP000887013"/>
    </source>
</evidence>
<feature type="binding site" evidence="7">
    <location>
        <position position="251"/>
    </location>
    <ligand>
        <name>ATP</name>
        <dbReference type="ChEBI" id="CHEBI:30616"/>
    </ligand>
</feature>
<feature type="domain" description="FAM20 C-terminal" evidence="9">
    <location>
        <begin position="141"/>
        <end position="357"/>
    </location>
</feature>